<accession>A0A9N9NSQ4</accession>
<feature type="non-terminal residue" evidence="1">
    <location>
        <position position="1"/>
    </location>
</feature>
<dbReference type="AlphaFoldDB" id="A0A9N9NSQ4"/>
<protein>
    <submittedName>
        <fullName evidence="1">4358_t:CDS:1</fullName>
    </submittedName>
</protein>
<sequence>LSSPAITQQVPVNTVLSPPAYTAPTAPTHTTIIPIESTSPTSSAPTSIVPQQQIILITGNTSTLPLSDGAQTTQIISIDPSQLNQILAITQQQQHQDNLTNPPTPPPKD</sequence>
<proteinExistence type="predicted"/>
<evidence type="ECO:0000313" key="1">
    <source>
        <dbReference type="EMBL" id="CAG8767495.1"/>
    </source>
</evidence>
<gene>
    <name evidence="1" type="ORF">RFULGI_LOCUS14808</name>
</gene>
<dbReference type="EMBL" id="CAJVPZ010044407">
    <property type="protein sequence ID" value="CAG8767495.1"/>
    <property type="molecule type" value="Genomic_DNA"/>
</dbReference>
<comment type="caution">
    <text evidence="1">The sequence shown here is derived from an EMBL/GenBank/DDBJ whole genome shotgun (WGS) entry which is preliminary data.</text>
</comment>
<name>A0A9N9NSQ4_9GLOM</name>
<organism evidence="1 2">
    <name type="scientific">Racocetra fulgida</name>
    <dbReference type="NCBI Taxonomy" id="60492"/>
    <lineage>
        <taxon>Eukaryota</taxon>
        <taxon>Fungi</taxon>
        <taxon>Fungi incertae sedis</taxon>
        <taxon>Mucoromycota</taxon>
        <taxon>Glomeromycotina</taxon>
        <taxon>Glomeromycetes</taxon>
        <taxon>Diversisporales</taxon>
        <taxon>Gigasporaceae</taxon>
        <taxon>Racocetra</taxon>
    </lineage>
</organism>
<dbReference type="Proteomes" id="UP000789396">
    <property type="component" value="Unassembled WGS sequence"/>
</dbReference>
<keyword evidence="2" id="KW-1185">Reference proteome</keyword>
<reference evidence="1" key="1">
    <citation type="submission" date="2021-06" db="EMBL/GenBank/DDBJ databases">
        <authorList>
            <person name="Kallberg Y."/>
            <person name="Tangrot J."/>
            <person name="Rosling A."/>
        </authorList>
    </citation>
    <scope>NUCLEOTIDE SEQUENCE</scope>
    <source>
        <strain evidence="1">IN212</strain>
    </source>
</reference>
<evidence type="ECO:0000313" key="2">
    <source>
        <dbReference type="Proteomes" id="UP000789396"/>
    </source>
</evidence>